<dbReference type="GO" id="GO:0005886">
    <property type="term" value="C:plasma membrane"/>
    <property type="evidence" value="ECO:0007669"/>
    <property type="project" value="UniProtKB-SubCell"/>
</dbReference>
<dbReference type="Pfam" id="PF00028">
    <property type="entry name" value="Cadherin"/>
    <property type="match status" value="1"/>
</dbReference>
<dbReference type="CDD" id="cd11304">
    <property type="entry name" value="Cadherin_repeat"/>
    <property type="match status" value="3"/>
</dbReference>
<keyword evidence="4" id="KW-0732">Signal</keyword>
<dbReference type="InterPro" id="IPR015919">
    <property type="entry name" value="Cadherin-like_sf"/>
</dbReference>
<dbReference type="VEuPathDB" id="VectorBase:LDEU010725"/>
<evidence type="ECO:0000256" key="8">
    <source>
        <dbReference type="ARBA" id="ARBA00022989"/>
    </source>
</evidence>
<evidence type="ECO:0000256" key="3">
    <source>
        <dbReference type="ARBA" id="ARBA00022692"/>
    </source>
</evidence>
<evidence type="ECO:0000256" key="7">
    <source>
        <dbReference type="ARBA" id="ARBA00022889"/>
    </source>
</evidence>
<name>A0A443S1B6_9ACAR</name>
<evidence type="ECO:0000256" key="4">
    <source>
        <dbReference type="ARBA" id="ARBA00022729"/>
    </source>
</evidence>
<dbReference type="OrthoDB" id="6494493at2759"/>
<evidence type="ECO:0000256" key="11">
    <source>
        <dbReference type="PROSITE-ProRule" id="PRU00043"/>
    </source>
</evidence>
<dbReference type="GO" id="GO:0005509">
    <property type="term" value="F:calcium ion binding"/>
    <property type="evidence" value="ECO:0007669"/>
    <property type="project" value="UniProtKB-UniRule"/>
</dbReference>
<keyword evidence="14" id="KW-1185">Reference proteome</keyword>
<dbReference type="FunFam" id="2.60.40.60:FF:000098">
    <property type="entry name" value="cadherin-23 isoform X1"/>
    <property type="match status" value="1"/>
</dbReference>
<dbReference type="AlphaFoldDB" id="A0A443S1B6"/>
<dbReference type="Gene3D" id="2.60.40.60">
    <property type="entry name" value="Cadherins"/>
    <property type="match status" value="5"/>
</dbReference>
<feature type="domain" description="Cadherin" evidence="12">
    <location>
        <begin position="6"/>
        <end position="108"/>
    </location>
</feature>
<dbReference type="EMBL" id="NCKV01012817">
    <property type="protein sequence ID" value="RWS21315.1"/>
    <property type="molecule type" value="Genomic_DNA"/>
</dbReference>
<dbReference type="GO" id="GO:0007156">
    <property type="term" value="P:homophilic cell adhesion via plasma membrane adhesion molecules"/>
    <property type="evidence" value="ECO:0007669"/>
    <property type="project" value="InterPro"/>
</dbReference>
<dbReference type="PROSITE" id="PS50268">
    <property type="entry name" value="CADHERIN_2"/>
    <property type="match status" value="4"/>
</dbReference>
<comment type="subcellular location">
    <subcellularLocation>
        <location evidence="1">Cell membrane</location>
        <topology evidence="1">Single-pass type I membrane protein</topology>
    </subcellularLocation>
</comment>
<evidence type="ECO:0000256" key="5">
    <source>
        <dbReference type="ARBA" id="ARBA00022737"/>
    </source>
</evidence>
<comment type="caution">
    <text evidence="13">The sequence shown here is derived from an EMBL/GenBank/DDBJ whole genome shotgun (WGS) entry which is preliminary data.</text>
</comment>
<evidence type="ECO:0000256" key="10">
    <source>
        <dbReference type="ARBA" id="ARBA00059331"/>
    </source>
</evidence>
<dbReference type="PANTHER" id="PTHR24026:SF118">
    <property type="entry name" value="DE-CADHERIN"/>
    <property type="match status" value="1"/>
</dbReference>
<keyword evidence="8" id="KW-1133">Transmembrane helix</keyword>
<sequence>MPPFFTKNIDLTLINENTAVGTQVFQLEAKDPENSPLLFGIEGTNLLHVNRRSGAVSVAANIDREVSGDSIKFFVTLEDIVGNGHENNLVRVPVTVLIIDENDNKPEFALRENLLKVDVFENSTFDSKIIDGIEATDADIVGSILTAFCEACEHRFKVKPIGETTTNFIRFSLVLTDQLEYKPNSSPINIRIKVFDGVHNATLNVEIIVRDVQNKPPVFIGSTTAIIAEDLPIASFVLRVKAIDGDVISNDAFTQESSTNNGRQIVYHLLSNPGAYFSLDSRTGEIRVANRLDKEAFPSTNGVITLKIKATELDSNGVLTSNIEPETQCSSITSVTITLQDVNDETPTFNKHEYQVSIAEGVPNGTPLASLDMIVEDKDTGSNGVFNIALNDPSGIFSVEPPIATGSTSVSIKVTNGPLDYENPNQQKFILLIIATEAFTIEKLSSTATVTVTVEDVNDNAPKFENEMYSASVLEDAIPGTIVKAIRATDRDS</sequence>
<evidence type="ECO:0000256" key="1">
    <source>
        <dbReference type="ARBA" id="ARBA00004251"/>
    </source>
</evidence>
<proteinExistence type="predicted"/>
<dbReference type="SMART" id="SM00112">
    <property type="entry name" value="CA"/>
    <property type="match status" value="3"/>
</dbReference>
<dbReference type="PRINTS" id="PR00205">
    <property type="entry name" value="CADHERIN"/>
</dbReference>
<evidence type="ECO:0000256" key="9">
    <source>
        <dbReference type="ARBA" id="ARBA00023136"/>
    </source>
</evidence>
<comment type="function">
    <text evidence="10">Cadherins are calcium-dependent cell adhesion proteins. They preferentially interact with themselves in a homophilic manner in connecting cells.</text>
</comment>
<feature type="domain" description="Cadherin" evidence="12">
    <location>
        <begin position="219"/>
        <end position="349"/>
    </location>
</feature>
<dbReference type="InterPro" id="IPR020894">
    <property type="entry name" value="Cadherin_CS"/>
</dbReference>
<dbReference type="STRING" id="299467.A0A443S1B6"/>
<evidence type="ECO:0000313" key="13">
    <source>
        <dbReference type="EMBL" id="RWS21315.1"/>
    </source>
</evidence>
<keyword evidence="5" id="KW-0677">Repeat</keyword>
<feature type="domain" description="Cadherin" evidence="12">
    <location>
        <begin position="111"/>
        <end position="219"/>
    </location>
</feature>
<dbReference type="PANTHER" id="PTHR24026">
    <property type="entry name" value="FAT ATYPICAL CADHERIN-RELATED"/>
    <property type="match status" value="1"/>
</dbReference>
<evidence type="ECO:0000256" key="6">
    <source>
        <dbReference type="ARBA" id="ARBA00022837"/>
    </source>
</evidence>
<dbReference type="InterPro" id="IPR002126">
    <property type="entry name" value="Cadherin-like_dom"/>
</dbReference>
<gene>
    <name evidence="13" type="ORF">B4U80_00197</name>
</gene>
<protein>
    <submittedName>
        <fullName evidence="13">Cadherin-87A-like protein</fullName>
    </submittedName>
</protein>
<evidence type="ECO:0000256" key="2">
    <source>
        <dbReference type="ARBA" id="ARBA00022475"/>
    </source>
</evidence>
<feature type="non-terminal residue" evidence="13">
    <location>
        <position position="493"/>
    </location>
</feature>
<feature type="domain" description="Cadherin" evidence="12">
    <location>
        <begin position="350"/>
        <end position="464"/>
    </location>
</feature>
<keyword evidence="3" id="KW-0812">Transmembrane</keyword>
<reference evidence="13 14" key="1">
    <citation type="journal article" date="2018" name="Gigascience">
        <title>Genomes of trombidid mites reveal novel predicted allergens and laterally-transferred genes associated with secondary metabolism.</title>
        <authorList>
            <person name="Dong X."/>
            <person name="Chaisiri K."/>
            <person name="Xia D."/>
            <person name="Armstrong S.D."/>
            <person name="Fang Y."/>
            <person name="Donnelly M.J."/>
            <person name="Kadowaki T."/>
            <person name="McGarry J.W."/>
            <person name="Darby A.C."/>
            <person name="Makepeace B.L."/>
        </authorList>
    </citation>
    <scope>NUCLEOTIDE SEQUENCE [LARGE SCALE GENOMIC DNA]</scope>
    <source>
        <strain evidence="13">UoL-UT</strain>
    </source>
</reference>
<keyword evidence="2" id="KW-1003">Cell membrane</keyword>
<dbReference type="PROSITE" id="PS00232">
    <property type="entry name" value="CADHERIN_1"/>
    <property type="match status" value="2"/>
</dbReference>
<keyword evidence="7" id="KW-0130">Cell adhesion</keyword>
<dbReference type="SUPFAM" id="SSF49313">
    <property type="entry name" value="Cadherin-like"/>
    <property type="match status" value="5"/>
</dbReference>
<evidence type="ECO:0000259" key="12">
    <source>
        <dbReference type="PROSITE" id="PS50268"/>
    </source>
</evidence>
<keyword evidence="6 11" id="KW-0106">Calcium</keyword>
<organism evidence="13 14">
    <name type="scientific">Leptotrombidium deliense</name>
    <dbReference type="NCBI Taxonomy" id="299467"/>
    <lineage>
        <taxon>Eukaryota</taxon>
        <taxon>Metazoa</taxon>
        <taxon>Ecdysozoa</taxon>
        <taxon>Arthropoda</taxon>
        <taxon>Chelicerata</taxon>
        <taxon>Arachnida</taxon>
        <taxon>Acari</taxon>
        <taxon>Acariformes</taxon>
        <taxon>Trombidiformes</taxon>
        <taxon>Prostigmata</taxon>
        <taxon>Anystina</taxon>
        <taxon>Parasitengona</taxon>
        <taxon>Trombiculoidea</taxon>
        <taxon>Trombiculidae</taxon>
        <taxon>Leptotrombidium</taxon>
    </lineage>
</organism>
<accession>A0A443S1B6</accession>
<keyword evidence="9" id="KW-0472">Membrane</keyword>
<evidence type="ECO:0000313" key="14">
    <source>
        <dbReference type="Proteomes" id="UP000288716"/>
    </source>
</evidence>
<dbReference type="Proteomes" id="UP000288716">
    <property type="component" value="Unassembled WGS sequence"/>
</dbReference>